<dbReference type="Proteomes" id="UP000284547">
    <property type="component" value="Unassembled WGS sequence"/>
</dbReference>
<feature type="domain" description="VWFA" evidence="1">
    <location>
        <begin position="1"/>
        <end position="178"/>
    </location>
</feature>
<dbReference type="InterPro" id="IPR036465">
    <property type="entry name" value="vWFA_dom_sf"/>
</dbReference>
<dbReference type="EMBL" id="QWEY01000008">
    <property type="protein sequence ID" value="RGP36568.1"/>
    <property type="molecule type" value="Genomic_DNA"/>
</dbReference>
<gene>
    <name evidence="2" type="ORF">D1012_14630</name>
</gene>
<evidence type="ECO:0000313" key="3">
    <source>
        <dbReference type="Proteomes" id="UP000284547"/>
    </source>
</evidence>
<proteinExistence type="predicted"/>
<keyword evidence="3" id="KW-1185">Reference proteome</keyword>
<dbReference type="Gene3D" id="3.40.50.410">
    <property type="entry name" value="von Willebrand factor, type A domain"/>
    <property type="match status" value="1"/>
</dbReference>
<dbReference type="SUPFAM" id="SSF53300">
    <property type="entry name" value="vWA-like"/>
    <property type="match status" value="1"/>
</dbReference>
<name>A0A411Z0K6_9RHOB</name>
<dbReference type="Pfam" id="PF13519">
    <property type="entry name" value="VWA_2"/>
    <property type="match status" value="1"/>
</dbReference>
<sequence>MLVFDASGSMWNRVDGDLTRIEVARDVMGDYFGSRDGTVPLSVIAYGHNRRGDCGDIEVIAPMGQTAPGTLESRLRGLMPRGMTPLTDSLRMARGQIPQTAEAADIILVTDGLETCAGDPCALAAELAAEGIDIRAHVVGFGLTRAEVEALSCITEQTGGMLFQTNSGAELADALQQVSAVMSEPEPVPEPEPEPARVAAFDIGDKAEAGFAYPIGWTGAASFVDYMGFVPQGATSGTVSPSYGVIGGTGANPNNPATRTAPKEPGMYDLILVSVSDGVIARQVVEVVPPSMGFEPIGSVEPDSRVRFAFRGPERVEERIVIADLDQPVNEHQRHNWAFALHKNGATNLKVPAEPGEYEVRYLNAKRTEIMFSRRFGVGIPFEDADLTTSADLSAQAAAATRGDAAQDDIASVPATFRLPADAAQSDVSWEAVPLDPDMSPEAWAPQDTGPVISGTFEPGRWRVTAFAPGEVELSAEVAIFPGQVNDFIVQLQDSGETDNGALMLDGPWRVVAVPPRDAPAGAATDVMDMLRITLRTRADAGGWEGSFAPTALMVGPQGSLETAALGSATEEEGYVFLRFALPAVSPEPFVISLSPYDNGYSGTMASGPNSLPVVFWPQDQSLPALPALQDQLYGP</sequence>
<protein>
    <submittedName>
        <fullName evidence="2">VWA domain-containing protein</fullName>
    </submittedName>
</protein>
<dbReference type="OrthoDB" id="9783818at2"/>
<evidence type="ECO:0000313" key="2">
    <source>
        <dbReference type="EMBL" id="RGP36568.1"/>
    </source>
</evidence>
<dbReference type="SMART" id="SM00327">
    <property type="entry name" value="VWA"/>
    <property type="match status" value="1"/>
</dbReference>
<comment type="caution">
    <text evidence="2">The sequence shown here is derived from an EMBL/GenBank/DDBJ whole genome shotgun (WGS) entry which is preliminary data.</text>
</comment>
<dbReference type="AlphaFoldDB" id="A0A411Z0K6"/>
<reference evidence="2 3" key="1">
    <citation type="submission" date="2018-08" db="EMBL/GenBank/DDBJ databases">
        <title>Flavobacterium tibetense sp. nov., isolated from a wetland YonghuCo on Tibetan Plateau.</title>
        <authorList>
            <person name="Phurbu D."/>
            <person name="Lu H."/>
            <person name="Xing P."/>
        </authorList>
    </citation>
    <scope>NUCLEOTIDE SEQUENCE [LARGE SCALE GENOMIC DNA]</scope>
    <source>
        <strain evidence="2 3">DJC</strain>
    </source>
</reference>
<dbReference type="InterPro" id="IPR002035">
    <property type="entry name" value="VWF_A"/>
</dbReference>
<organism evidence="2 3">
    <name type="scientific">Pseudotabrizicola alkalilacus</name>
    <dbReference type="NCBI Taxonomy" id="2305252"/>
    <lineage>
        <taxon>Bacteria</taxon>
        <taxon>Pseudomonadati</taxon>
        <taxon>Pseudomonadota</taxon>
        <taxon>Alphaproteobacteria</taxon>
        <taxon>Rhodobacterales</taxon>
        <taxon>Paracoccaceae</taxon>
        <taxon>Pseudotabrizicola</taxon>
    </lineage>
</organism>
<evidence type="ECO:0000259" key="1">
    <source>
        <dbReference type="PROSITE" id="PS50234"/>
    </source>
</evidence>
<dbReference type="PROSITE" id="PS50234">
    <property type="entry name" value="VWFA"/>
    <property type="match status" value="1"/>
</dbReference>
<accession>A0A411Z0K6</accession>